<sequence>MTRFGLKLGPVGFGVSTLHDSDESSGGGARQSGSYSGNNSNDDPHNSGGGDSVPNNNKMTQTHPKSHLTLTIGARQRRNGGARKIEGKAEGILHDPSQKAAWFGGLAGGFWPR</sequence>
<evidence type="ECO:0000313" key="3">
    <source>
        <dbReference type="Proteomes" id="UP001472677"/>
    </source>
</evidence>
<accession>A0ABR2BC73</accession>
<keyword evidence="3" id="KW-1185">Reference proteome</keyword>
<organism evidence="2 3">
    <name type="scientific">Hibiscus sabdariffa</name>
    <name type="common">roselle</name>
    <dbReference type="NCBI Taxonomy" id="183260"/>
    <lineage>
        <taxon>Eukaryota</taxon>
        <taxon>Viridiplantae</taxon>
        <taxon>Streptophyta</taxon>
        <taxon>Embryophyta</taxon>
        <taxon>Tracheophyta</taxon>
        <taxon>Spermatophyta</taxon>
        <taxon>Magnoliopsida</taxon>
        <taxon>eudicotyledons</taxon>
        <taxon>Gunneridae</taxon>
        <taxon>Pentapetalae</taxon>
        <taxon>rosids</taxon>
        <taxon>malvids</taxon>
        <taxon>Malvales</taxon>
        <taxon>Malvaceae</taxon>
        <taxon>Malvoideae</taxon>
        <taxon>Hibiscus</taxon>
    </lineage>
</organism>
<dbReference type="Proteomes" id="UP001472677">
    <property type="component" value="Unassembled WGS sequence"/>
</dbReference>
<feature type="compositionally biased region" description="Polar residues" evidence="1">
    <location>
        <begin position="53"/>
        <end position="63"/>
    </location>
</feature>
<gene>
    <name evidence="2" type="ORF">V6N12_030558</name>
</gene>
<dbReference type="EMBL" id="JBBPBM010000142">
    <property type="protein sequence ID" value="KAK8504462.1"/>
    <property type="molecule type" value="Genomic_DNA"/>
</dbReference>
<proteinExistence type="predicted"/>
<reference evidence="2 3" key="1">
    <citation type="journal article" date="2024" name="G3 (Bethesda)">
        <title>Genome assembly of Hibiscus sabdariffa L. provides insights into metabolisms of medicinal natural products.</title>
        <authorList>
            <person name="Kim T."/>
        </authorList>
    </citation>
    <scope>NUCLEOTIDE SEQUENCE [LARGE SCALE GENOMIC DNA]</scope>
    <source>
        <strain evidence="2">TK-2024</strain>
        <tissue evidence="2">Old leaves</tissue>
    </source>
</reference>
<feature type="region of interest" description="Disordered" evidence="1">
    <location>
        <begin position="1"/>
        <end position="82"/>
    </location>
</feature>
<feature type="compositionally biased region" description="Low complexity" evidence="1">
    <location>
        <begin position="32"/>
        <end position="41"/>
    </location>
</feature>
<evidence type="ECO:0000313" key="2">
    <source>
        <dbReference type="EMBL" id="KAK8504462.1"/>
    </source>
</evidence>
<evidence type="ECO:0000256" key="1">
    <source>
        <dbReference type="SAM" id="MobiDB-lite"/>
    </source>
</evidence>
<protein>
    <submittedName>
        <fullName evidence="2">Uncharacterized protein</fullName>
    </submittedName>
</protein>
<name>A0ABR2BC73_9ROSI</name>
<comment type="caution">
    <text evidence="2">The sequence shown here is derived from an EMBL/GenBank/DDBJ whole genome shotgun (WGS) entry which is preliminary data.</text>
</comment>